<dbReference type="PANTHER" id="PTHR46796:SF13">
    <property type="entry name" value="HTH-TYPE TRANSCRIPTIONAL ACTIVATOR RHAS"/>
    <property type="match status" value="1"/>
</dbReference>
<evidence type="ECO:0000256" key="1">
    <source>
        <dbReference type="ARBA" id="ARBA00023015"/>
    </source>
</evidence>
<dbReference type="InterPro" id="IPR050204">
    <property type="entry name" value="AraC_XylS_family_regulators"/>
</dbReference>
<dbReference type="Pfam" id="PF20240">
    <property type="entry name" value="DUF6597"/>
    <property type="match status" value="1"/>
</dbReference>
<organism evidence="5 6">
    <name type="scientific">Pedobacter alluvionis</name>
    <dbReference type="NCBI Taxonomy" id="475253"/>
    <lineage>
        <taxon>Bacteria</taxon>
        <taxon>Pseudomonadati</taxon>
        <taxon>Bacteroidota</taxon>
        <taxon>Sphingobacteriia</taxon>
        <taxon>Sphingobacteriales</taxon>
        <taxon>Sphingobacteriaceae</taxon>
        <taxon>Pedobacter</taxon>
    </lineage>
</organism>
<dbReference type="SMART" id="SM00342">
    <property type="entry name" value="HTH_ARAC"/>
    <property type="match status" value="1"/>
</dbReference>
<evidence type="ECO:0000313" key="6">
    <source>
        <dbReference type="Proteomes" id="UP000297429"/>
    </source>
</evidence>
<evidence type="ECO:0000313" key="5">
    <source>
        <dbReference type="EMBL" id="TFB28381.1"/>
    </source>
</evidence>
<dbReference type="Pfam" id="PF12833">
    <property type="entry name" value="HTH_18"/>
    <property type="match status" value="1"/>
</dbReference>
<dbReference type="InterPro" id="IPR009057">
    <property type="entry name" value="Homeodomain-like_sf"/>
</dbReference>
<dbReference type="Gene3D" id="1.10.10.60">
    <property type="entry name" value="Homeodomain-like"/>
    <property type="match status" value="1"/>
</dbReference>
<reference evidence="5 6" key="1">
    <citation type="submission" date="2019-03" db="EMBL/GenBank/DDBJ databases">
        <authorList>
            <person name="He R.-H."/>
        </authorList>
    </citation>
    <scope>NUCLEOTIDE SEQUENCE [LARGE SCALE GENOMIC DNA]</scope>
    <source>
        <strain evidence="5 6">DSM 19624</strain>
    </source>
</reference>
<dbReference type="InterPro" id="IPR046532">
    <property type="entry name" value="DUF6597"/>
</dbReference>
<dbReference type="Proteomes" id="UP000297429">
    <property type="component" value="Unassembled WGS sequence"/>
</dbReference>
<keyword evidence="6" id="KW-1185">Reference proteome</keyword>
<evidence type="ECO:0000259" key="4">
    <source>
        <dbReference type="PROSITE" id="PS01124"/>
    </source>
</evidence>
<keyword evidence="3" id="KW-0804">Transcription</keyword>
<dbReference type="PROSITE" id="PS01124">
    <property type="entry name" value="HTH_ARAC_FAMILY_2"/>
    <property type="match status" value="1"/>
</dbReference>
<protein>
    <submittedName>
        <fullName evidence="5">AraC family transcriptional regulator</fullName>
    </submittedName>
</protein>
<sequence length="286" mass="32855">MPMETIILRPENELLKKYVEYFLFLKKSDHNLINYTTFPNSNLCLAIYKQNKVTYVNDGKNNICSIAVGENRFSSRIYGFHTSPFKVNLQGELDQVCIIFRAAALGAFTGEGLDGIGTSDRAVEDFLRFKDGFLLEQVFDEHHPVLRARLLEKALVGKFNDRIPYRLREALEHIRLASYSGQDTIIELLCKKLGISDTTLYRLFKTHLGQNPQQFLKTVRFRRALPVLLGKEAPLTQIGLDHNYYDQAHFIKDFRAFAGLAPKKLQGKVSLAQDHLAWIFEESKHE</sequence>
<evidence type="ECO:0000256" key="3">
    <source>
        <dbReference type="ARBA" id="ARBA00023163"/>
    </source>
</evidence>
<dbReference type="EMBL" id="SOPX01000006">
    <property type="protein sequence ID" value="TFB28381.1"/>
    <property type="molecule type" value="Genomic_DNA"/>
</dbReference>
<accession>A0ABY2HI28</accession>
<gene>
    <name evidence="5" type="ORF">E3V97_23145</name>
</gene>
<dbReference type="InterPro" id="IPR018060">
    <property type="entry name" value="HTH_AraC"/>
</dbReference>
<keyword evidence="2" id="KW-0238">DNA-binding</keyword>
<keyword evidence="1" id="KW-0805">Transcription regulation</keyword>
<dbReference type="PANTHER" id="PTHR46796">
    <property type="entry name" value="HTH-TYPE TRANSCRIPTIONAL ACTIVATOR RHAS-RELATED"/>
    <property type="match status" value="1"/>
</dbReference>
<comment type="caution">
    <text evidence="5">The sequence shown here is derived from an EMBL/GenBank/DDBJ whole genome shotgun (WGS) entry which is preliminary data.</text>
</comment>
<evidence type="ECO:0000256" key="2">
    <source>
        <dbReference type="ARBA" id="ARBA00023125"/>
    </source>
</evidence>
<name>A0ABY2HI28_9SPHI</name>
<feature type="domain" description="HTH araC/xylS-type" evidence="4">
    <location>
        <begin position="161"/>
        <end position="268"/>
    </location>
</feature>
<proteinExistence type="predicted"/>
<dbReference type="SUPFAM" id="SSF46689">
    <property type="entry name" value="Homeodomain-like"/>
    <property type="match status" value="1"/>
</dbReference>